<evidence type="ECO:0000256" key="2">
    <source>
        <dbReference type="ARBA" id="ARBA00006972"/>
    </source>
</evidence>
<dbReference type="GeneID" id="106062137"/>
<dbReference type="GO" id="GO:0012505">
    <property type="term" value="C:endomembrane system"/>
    <property type="evidence" value="ECO:0007669"/>
    <property type="project" value="UniProtKB-SubCell"/>
</dbReference>
<dbReference type="AlphaFoldDB" id="A0A9W3A0S6"/>
<dbReference type="Proteomes" id="UP001165740">
    <property type="component" value="Chromosome 3"/>
</dbReference>
<keyword evidence="3" id="KW-0813">Transport</keyword>
<keyword evidence="7" id="KW-1185">Reference proteome</keyword>
<evidence type="ECO:0000256" key="1">
    <source>
        <dbReference type="ARBA" id="ARBA00004308"/>
    </source>
</evidence>
<dbReference type="Pfam" id="PF01217">
    <property type="entry name" value="Clat_adaptor_s"/>
    <property type="match status" value="1"/>
</dbReference>
<dbReference type="SUPFAM" id="SSF64356">
    <property type="entry name" value="SNARE-like"/>
    <property type="match status" value="1"/>
</dbReference>
<dbReference type="InterPro" id="IPR022775">
    <property type="entry name" value="AP_mu_sigma_su"/>
</dbReference>
<dbReference type="OrthoDB" id="371463at2759"/>
<evidence type="ECO:0000313" key="8">
    <source>
        <dbReference type="RefSeq" id="XP_055880916.1"/>
    </source>
</evidence>
<proteinExistence type="inferred from homology"/>
<comment type="similarity">
    <text evidence="2">Belongs to the adaptor complexes small subunit family.</text>
</comment>
<organism evidence="7 8">
    <name type="scientific">Biomphalaria glabrata</name>
    <name type="common">Bloodfluke planorb</name>
    <name type="synonym">Freshwater snail</name>
    <dbReference type="NCBI Taxonomy" id="6526"/>
    <lineage>
        <taxon>Eukaryota</taxon>
        <taxon>Metazoa</taxon>
        <taxon>Spiralia</taxon>
        <taxon>Lophotrochozoa</taxon>
        <taxon>Mollusca</taxon>
        <taxon>Gastropoda</taxon>
        <taxon>Heterobranchia</taxon>
        <taxon>Euthyneura</taxon>
        <taxon>Panpulmonata</taxon>
        <taxon>Hygrophila</taxon>
        <taxon>Lymnaeoidea</taxon>
        <taxon>Planorbidae</taxon>
        <taxon>Biomphalaria</taxon>
    </lineage>
</organism>
<sequence>MILFCFIVNKQGRIRLRRNYQHVQEKERELRDTAVINKCLMRSKKQCNFFSHDNMTVVYKMFTTLTLICGTTKDENELAIQELLNVFMDCIATYFQHVPKPRVGWRGMKLAGFEPRTIETTAQNAISEFQHNRYQYTIIMFHNESPMYIHGDSDQIKKPVELMVG</sequence>
<dbReference type="GO" id="GO:0015031">
    <property type="term" value="P:protein transport"/>
    <property type="evidence" value="ECO:0007669"/>
    <property type="project" value="UniProtKB-KW"/>
</dbReference>
<evidence type="ECO:0000256" key="4">
    <source>
        <dbReference type="ARBA" id="ARBA00022927"/>
    </source>
</evidence>
<evidence type="ECO:0000259" key="6">
    <source>
        <dbReference type="Pfam" id="PF01217"/>
    </source>
</evidence>
<accession>A0A9W3A0S6</accession>
<protein>
    <submittedName>
        <fullName evidence="8">AP-4 complex subunit sigma-1-like isoform X1</fullName>
    </submittedName>
</protein>
<dbReference type="InterPro" id="IPR011012">
    <property type="entry name" value="Longin-like_dom_sf"/>
</dbReference>
<reference evidence="8" key="1">
    <citation type="submission" date="2025-08" db="UniProtKB">
        <authorList>
            <consortium name="RefSeq"/>
        </authorList>
    </citation>
    <scope>IDENTIFICATION</scope>
</reference>
<dbReference type="InterPro" id="IPR016635">
    <property type="entry name" value="AP_complex_ssu"/>
</dbReference>
<evidence type="ECO:0000256" key="5">
    <source>
        <dbReference type="ARBA" id="ARBA00023136"/>
    </source>
</evidence>
<evidence type="ECO:0000256" key="3">
    <source>
        <dbReference type="ARBA" id="ARBA00022448"/>
    </source>
</evidence>
<dbReference type="Gene3D" id="3.30.450.60">
    <property type="match status" value="1"/>
</dbReference>
<keyword evidence="5" id="KW-0472">Membrane</keyword>
<gene>
    <name evidence="8" type="primary">LOC106062137</name>
</gene>
<evidence type="ECO:0000313" key="7">
    <source>
        <dbReference type="Proteomes" id="UP001165740"/>
    </source>
</evidence>
<dbReference type="PANTHER" id="PTHR11753">
    <property type="entry name" value="ADAPTOR COMPLEXES SMALL SUBUNIT FAMILY"/>
    <property type="match status" value="1"/>
</dbReference>
<feature type="domain" description="AP complex mu/sigma subunit" evidence="6">
    <location>
        <begin position="1"/>
        <end position="99"/>
    </location>
</feature>
<dbReference type="RefSeq" id="XP_055880916.1">
    <property type="nucleotide sequence ID" value="XM_056024941.1"/>
</dbReference>
<name>A0A9W3A0S6_BIOGL</name>
<keyword evidence="4" id="KW-0653">Protein transport</keyword>
<comment type="subcellular location">
    <subcellularLocation>
        <location evidence="1">Endomembrane system</location>
    </subcellularLocation>
</comment>